<reference evidence="3 4" key="1">
    <citation type="submission" date="2016-08" db="EMBL/GenBank/DDBJ databases">
        <title>Whole genome shotgun sequence of Pichia membranifaciens KS47-1.</title>
        <authorList>
            <person name="Konishi M."/>
            <person name="Ishida M."/>
            <person name="Arakawa T."/>
            <person name="Kato Y."/>
            <person name="Horiuchi J."/>
        </authorList>
    </citation>
    <scope>NUCLEOTIDE SEQUENCE [LARGE SCALE GENOMIC DNA]</scope>
    <source>
        <strain evidence="3 4">KS47-1</strain>
    </source>
</reference>
<proteinExistence type="predicted"/>
<dbReference type="SMART" id="SM00758">
    <property type="entry name" value="PA14"/>
    <property type="match status" value="2"/>
</dbReference>
<gene>
    <name evidence="3" type="ORF">PMKS-001027</name>
</gene>
<sequence>MFKNIISLASITLALIGGSYADDRDVYRTTALGTGVQASVASSSVGFNARFFNYPAGDLIRFNKNSWVADSYSAGQPRTTTNSVTVPSFSFENGIGGKSIYNMYNINMWNVVVELKGYFKAPETGLYTVTINEANDGAWIWLGAGAFDACSQESLDNTYDQLLLGVRCDGAYSSFVYLEEGNLYPMRTTYINIYFGAQFQFEVITPSGDIITDFSDTVVNFDSNQIESCVSAVYGDNSNKAVVASAAASNDDLSTTTITNSFAATTTMVTVQTSNGVTSTVSVVVEQESADAQALANPEKAAATATITGRTLDNAYGCSINTAAATAWPGFHASVYNYDECFGFLESTYYANDYTTESLMGTGANITAPNFSVKAWLGNTDTIYGAHLDSWKGYVAQLTGYIKAEESGLYEFSIDYSDDGSMVWIGTNDAFACCEPDSIPFDSASGALIFAKDQEKRTGYVHLNAGSYYPIRVVLVNWYGDSVMEMSMITPSGDYIKDDWSDFVVSFPELENGSCSA</sequence>
<accession>A0A1Q2YDE3</accession>
<name>A0A1Q2YDE3_9ASCO</name>
<evidence type="ECO:0000313" key="3">
    <source>
        <dbReference type="EMBL" id="GAV27559.1"/>
    </source>
</evidence>
<feature type="signal peptide" evidence="1">
    <location>
        <begin position="1"/>
        <end position="21"/>
    </location>
</feature>
<dbReference type="OrthoDB" id="3996163at2759"/>
<evidence type="ECO:0000259" key="2">
    <source>
        <dbReference type="PROSITE" id="PS51820"/>
    </source>
</evidence>
<dbReference type="SUPFAM" id="SSF56988">
    <property type="entry name" value="Anthrax protective antigen"/>
    <property type="match status" value="1"/>
</dbReference>
<dbReference type="AlphaFoldDB" id="A0A1Q2YDE3"/>
<dbReference type="PROSITE" id="PS51820">
    <property type="entry name" value="PA14"/>
    <property type="match status" value="2"/>
</dbReference>
<protein>
    <recommendedName>
        <fullName evidence="2">PA14 domain-containing protein</fullName>
    </recommendedName>
</protein>
<dbReference type="Pfam" id="PF10528">
    <property type="entry name" value="GLEYA"/>
    <property type="match status" value="2"/>
</dbReference>
<feature type="domain" description="PA14" evidence="2">
    <location>
        <begin position="340"/>
        <end position="502"/>
    </location>
</feature>
<feature type="domain" description="PA14" evidence="2">
    <location>
        <begin position="53"/>
        <end position="217"/>
    </location>
</feature>
<dbReference type="InterPro" id="IPR018871">
    <property type="entry name" value="GLEYA_adhesin_domain"/>
</dbReference>
<keyword evidence="4" id="KW-1185">Reference proteome</keyword>
<dbReference type="Proteomes" id="UP000186136">
    <property type="component" value="Unassembled WGS sequence"/>
</dbReference>
<dbReference type="InterPro" id="IPR037524">
    <property type="entry name" value="PA14/GLEYA"/>
</dbReference>
<evidence type="ECO:0000256" key="1">
    <source>
        <dbReference type="SAM" id="SignalP"/>
    </source>
</evidence>
<comment type="caution">
    <text evidence="3">The sequence shown here is derived from an EMBL/GenBank/DDBJ whole genome shotgun (WGS) entry which is preliminary data.</text>
</comment>
<evidence type="ECO:0000313" key="4">
    <source>
        <dbReference type="Proteomes" id="UP000186136"/>
    </source>
</evidence>
<dbReference type="InterPro" id="IPR011658">
    <property type="entry name" value="PA14_dom"/>
</dbReference>
<feature type="chain" id="PRO_5013179447" description="PA14 domain-containing protein" evidence="1">
    <location>
        <begin position="22"/>
        <end position="517"/>
    </location>
</feature>
<keyword evidence="1" id="KW-0732">Signal</keyword>
<dbReference type="EMBL" id="BDGI01000039">
    <property type="protein sequence ID" value="GAV27559.1"/>
    <property type="molecule type" value="Genomic_DNA"/>
</dbReference>
<dbReference type="Gene3D" id="2.60.120.1560">
    <property type="match status" value="2"/>
</dbReference>
<organism evidence="3 4">
    <name type="scientific">Pichia membranifaciens</name>
    <dbReference type="NCBI Taxonomy" id="4926"/>
    <lineage>
        <taxon>Eukaryota</taxon>
        <taxon>Fungi</taxon>
        <taxon>Dikarya</taxon>
        <taxon>Ascomycota</taxon>
        <taxon>Saccharomycotina</taxon>
        <taxon>Pichiomycetes</taxon>
        <taxon>Pichiales</taxon>
        <taxon>Pichiaceae</taxon>
        <taxon>Pichia</taxon>
    </lineage>
</organism>